<dbReference type="AlphaFoldDB" id="A0A370H6J0"/>
<name>A0A370H6J0_9NOCA</name>
<protein>
    <submittedName>
        <fullName evidence="1">Uncharacterized protein</fullName>
    </submittedName>
</protein>
<reference evidence="1 2" key="1">
    <citation type="submission" date="2018-07" db="EMBL/GenBank/DDBJ databases">
        <title>Genomic Encyclopedia of Type Strains, Phase IV (KMG-IV): sequencing the most valuable type-strain genomes for metagenomic binning, comparative biology and taxonomic classification.</title>
        <authorList>
            <person name="Goeker M."/>
        </authorList>
    </citation>
    <scope>NUCLEOTIDE SEQUENCE [LARGE SCALE GENOMIC DNA]</scope>
    <source>
        <strain evidence="1 2">DSM 44952</strain>
    </source>
</reference>
<evidence type="ECO:0000313" key="1">
    <source>
        <dbReference type="EMBL" id="RDI51711.1"/>
    </source>
</evidence>
<gene>
    <name evidence="1" type="ORF">DFR68_104195</name>
</gene>
<organism evidence="1 2">
    <name type="scientific">Nocardia mexicana</name>
    <dbReference type="NCBI Taxonomy" id="279262"/>
    <lineage>
        <taxon>Bacteria</taxon>
        <taxon>Bacillati</taxon>
        <taxon>Actinomycetota</taxon>
        <taxon>Actinomycetes</taxon>
        <taxon>Mycobacteriales</taxon>
        <taxon>Nocardiaceae</taxon>
        <taxon>Nocardia</taxon>
    </lineage>
</organism>
<sequence>MAITPEENRRIARELLGPTMEDEITDPELRARVERDQAWLQELETKEGSGPTEQQLKNWDRWLDSELNRIDRETDTDPK</sequence>
<evidence type="ECO:0000313" key="2">
    <source>
        <dbReference type="Proteomes" id="UP000255355"/>
    </source>
</evidence>
<comment type="caution">
    <text evidence="1">The sequence shown here is derived from an EMBL/GenBank/DDBJ whole genome shotgun (WGS) entry which is preliminary data.</text>
</comment>
<proteinExistence type="predicted"/>
<dbReference type="RefSeq" id="WP_169814204.1">
    <property type="nucleotide sequence ID" value="NZ_QQAZ01000004.1"/>
</dbReference>
<dbReference type="Proteomes" id="UP000255355">
    <property type="component" value="Unassembled WGS sequence"/>
</dbReference>
<keyword evidence="2" id="KW-1185">Reference proteome</keyword>
<accession>A0A370H6J0</accession>
<dbReference type="EMBL" id="QQAZ01000004">
    <property type="protein sequence ID" value="RDI51711.1"/>
    <property type="molecule type" value="Genomic_DNA"/>
</dbReference>